<keyword evidence="9" id="KW-1185">Reference proteome</keyword>
<dbReference type="AlphaFoldDB" id="A0A401GB24"/>
<keyword evidence="4 7" id="KW-0812">Transmembrane</keyword>
<evidence type="ECO:0000256" key="1">
    <source>
        <dbReference type="ARBA" id="ARBA00004141"/>
    </source>
</evidence>
<dbReference type="Proteomes" id="UP000287166">
    <property type="component" value="Unassembled WGS sequence"/>
</dbReference>
<evidence type="ECO:0008006" key="10">
    <source>
        <dbReference type="Google" id="ProtNLM"/>
    </source>
</evidence>
<accession>A0A401GB24</accession>
<evidence type="ECO:0000256" key="2">
    <source>
        <dbReference type="ARBA" id="ARBA00007965"/>
    </source>
</evidence>
<dbReference type="PANTHER" id="PTHR10332">
    <property type="entry name" value="EQUILIBRATIVE NUCLEOSIDE TRANSPORTER"/>
    <property type="match status" value="1"/>
</dbReference>
<feature type="transmembrane region" description="Helical" evidence="7">
    <location>
        <begin position="242"/>
        <end position="265"/>
    </location>
</feature>
<comment type="subcellular location">
    <subcellularLocation>
        <location evidence="1">Membrane</location>
        <topology evidence="1">Multi-pass membrane protein</topology>
    </subcellularLocation>
</comment>
<sequence length="507" mass="54892">MPDSHVRQSSTHDVHNYDAVYRPIPQAPVASEPARPSLELDTSDEQVELVDELASSTLLAEEDTRIHGIHFILGCAVLLPWNALITATPYFLSRLDGSPLKSTFSSYLSTTFMASNLGFLARATATSKQSSNSRRVLLSMSWLAFLSATLYISTFIRPHPGVFFAFVLVNGILQAAAGSYLQTAVVAVASLFGHRTMQAVMSGQAGVGVVVSGVQVLSATASTRGKTSPQSAVAPGSKPEEVSAAIFFALSTLFLVASAGVHVWMTRLPVYQSVLAQSSSSDRMGSIEENDMSESMERLIAEEHNHGRRKLDEKPRIFRLAKVNLPYNFAVAYVFAVTLAVFPPITISIQSTNPSTHPLLFSAVHFLIYNIGDFVGRYLCSFPRLLVWSARRLLAFSISRTLFIPLFLMCNIQWASSSTVPSTPIINSDWLYMFILLLFGLTGGYVSSMCMMSAPSVAHNPRLQGRTKDVDVAATVAAFCLVGGLTFGSVASFAVRAAVCDCNPFGS</sequence>
<dbReference type="Pfam" id="PF01733">
    <property type="entry name" value="Nucleoside_tran"/>
    <property type="match status" value="1"/>
</dbReference>
<dbReference type="GO" id="GO:0034257">
    <property type="term" value="F:nicotinamide riboside transmembrane transporter activity"/>
    <property type="evidence" value="ECO:0007669"/>
    <property type="project" value="TreeGrafter"/>
</dbReference>
<dbReference type="STRING" id="139825.A0A401GB24"/>
<dbReference type="PANTHER" id="PTHR10332:SF88">
    <property type="entry name" value="EQUILIBRATIVE NUCLEOSIDE TRANSPORTER 1, ISOFORM A"/>
    <property type="match status" value="1"/>
</dbReference>
<evidence type="ECO:0000313" key="8">
    <source>
        <dbReference type="EMBL" id="GBE79362.1"/>
    </source>
</evidence>
<organism evidence="8 9">
    <name type="scientific">Sparassis crispa</name>
    <dbReference type="NCBI Taxonomy" id="139825"/>
    <lineage>
        <taxon>Eukaryota</taxon>
        <taxon>Fungi</taxon>
        <taxon>Dikarya</taxon>
        <taxon>Basidiomycota</taxon>
        <taxon>Agaricomycotina</taxon>
        <taxon>Agaricomycetes</taxon>
        <taxon>Polyporales</taxon>
        <taxon>Sparassidaceae</taxon>
        <taxon>Sparassis</taxon>
    </lineage>
</organism>
<reference evidence="8 9" key="1">
    <citation type="journal article" date="2018" name="Sci. Rep.">
        <title>Genome sequence of the cauliflower mushroom Sparassis crispa (Hanabiratake) and its association with beneficial usage.</title>
        <authorList>
            <person name="Kiyama R."/>
            <person name="Furutani Y."/>
            <person name="Kawaguchi K."/>
            <person name="Nakanishi T."/>
        </authorList>
    </citation>
    <scope>NUCLEOTIDE SEQUENCE [LARGE SCALE GENOMIC DNA]</scope>
</reference>
<dbReference type="GeneID" id="38776279"/>
<feature type="transmembrane region" description="Helical" evidence="7">
    <location>
        <begin position="136"/>
        <end position="156"/>
    </location>
</feature>
<evidence type="ECO:0000256" key="5">
    <source>
        <dbReference type="ARBA" id="ARBA00022989"/>
    </source>
</evidence>
<protein>
    <recommendedName>
        <fullName evidence="10">Equilibrative nucleoside transporter 1</fullName>
    </recommendedName>
</protein>
<evidence type="ECO:0000256" key="6">
    <source>
        <dbReference type="ARBA" id="ARBA00023136"/>
    </source>
</evidence>
<feature type="transmembrane region" description="Helical" evidence="7">
    <location>
        <begin position="392"/>
        <end position="415"/>
    </location>
</feature>
<dbReference type="GO" id="GO:0015205">
    <property type="term" value="F:nucleobase transmembrane transporter activity"/>
    <property type="evidence" value="ECO:0007669"/>
    <property type="project" value="TreeGrafter"/>
</dbReference>
<feature type="transmembrane region" description="Helical" evidence="7">
    <location>
        <begin position="325"/>
        <end position="347"/>
    </location>
</feature>
<feature type="transmembrane region" description="Helical" evidence="7">
    <location>
        <begin position="104"/>
        <end position="124"/>
    </location>
</feature>
<keyword evidence="5 7" id="KW-1133">Transmembrane helix</keyword>
<feature type="transmembrane region" description="Helical" evidence="7">
    <location>
        <begin position="162"/>
        <end position="193"/>
    </location>
</feature>
<dbReference type="InterPro" id="IPR002259">
    <property type="entry name" value="Eqnu_transpt"/>
</dbReference>
<keyword evidence="3" id="KW-0813">Transport</keyword>
<feature type="transmembrane region" description="Helical" evidence="7">
    <location>
        <begin position="205"/>
        <end position="222"/>
    </location>
</feature>
<evidence type="ECO:0000256" key="4">
    <source>
        <dbReference type="ARBA" id="ARBA00022692"/>
    </source>
</evidence>
<feature type="transmembrane region" description="Helical" evidence="7">
    <location>
        <begin position="359"/>
        <end position="380"/>
    </location>
</feature>
<evidence type="ECO:0000313" key="9">
    <source>
        <dbReference type="Proteomes" id="UP000287166"/>
    </source>
</evidence>
<dbReference type="PIRSF" id="PIRSF016379">
    <property type="entry name" value="ENT"/>
    <property type="match status" value="1"/>
</dbReference>
<comment type="similarity">
    <text evidence="2">Belongs to the SLC29A/ENT transporter (TC 2.A.57) family.</text>
</comment>
<name>A0A401GB24_9APHY</name>
<comment type="caution">
    <text evidence="8">The sequence shown here is derived from an EMBL/GenBank/DDBJ whole genome shotgun (WGS) entry which is preliminary data.</text>
</comment>
<dbReference type="GO" id="GO:0005886">
    <property type="term" value="C:plasma membrane"/>
    <property type="evidence" value="ECO:0007669"/>
    <property type="project" value="TreeGrafter"/>
</dbReference>
<feature type="transmembrane region" description="Helical" evidence="7">
    <location>
        <begin position="472"/>
        <end position="495"/>
    </location>
</feature>
<dbReference type="OrthoDB" id="10261753at2759"/>
<dbReference type="GO" id="GO:0000329">
    <property type="term" value="C:fungal-type vacuole membrane"/>
    <property type="evidence" value="ECO:0007669"/>
    <property type="project" value="TreeGrafter"/>
</dbReference>
<dbReference type="RefSeq" id="XP_027610275.1">
    <property type="nucleotide sequence ID" value="XM_027754474.1"/>
</dbReference>
<gene>
    <name evidence="8" type="ORF">SCP_0205600</name>
</gene>
<evidence type="ECO:0000256" key="7">
    <source>
        <dbReference type="SAM" id="Phobius"/>
    </source>
</evidence>
<feature type="transmembrane region" description="Helical" evidence="7">
    <location>
        <begin position="71"/>
        <end position="92"/>
    </location>
</feature>
<dbReference type="PRINTS" id="PR01130">
    <property type="entry name" value="DERENTRNSPRT"/>
</dbReference>
<keyword evidence="6 7" id="KW-0472">Membrane</keyword>
<dbReference type="InParanoid" id="A0A401GB24"/>
<dbReference type="EMBL" id="BFAD01000002">
    <property type="protein sequence ID" value="GBE79362.1"/>
    <property type="molecule type" value="Genomic_DNA"/>
</dbReference>
<feature type="transmembrane region" description="Helical" evidence="7">
    <location>
        <begin position="430"/>
        <end position="451"/>
    </location>
</feature>
<proteinExistence type="inferred from homology"/>
<evidence type="ECO:0000256" key="3">
    <source>
        <dbReference type="ARBA" id="ARBA00022448"/>
    </source>
</evidence>